<comment type="similarity">
    <text evidence="3">Belongs to the KTI12 family.</text>
</comment>
<feature type="region of interest" description="Disordered" evidence="4">
    <location>
        <begin position="180"/>
        <end position="207"/>
    </location>
</feature>
<keyword evidence="1" id="KW-0547">Nucleotide-binding</keyword>
<dbReference type="SUPFAM" id="SSF52540">
    <property type="entry name" value="P-loop containing nucleoside triphosphate hydrolases"/>
    <property type="match status" value="1"/>
</dbReference>
<sequence length="368" mass="38747">MALVIVSGLPCSGRTSVCASLQSDFQARIAAASAPSASTSSSTPAAIPRRIQIVADDTVHTPRSAYALQTQEKPARASYLSAVSRALGKDVLVLADGGSGLNIKGFRYQLWCAAREQGVRCVSLHVYASPEECKRRNTERRATGADSYDDDTIDDMMKRYEEPNAMTRWDSPLFLVKSAPPIPSSSTASSGASQAQGSSASGNDPDAIPFDEIWKSATESAPRKAPSVVVPHRQTTSNYLSALETVTQATITHVLSASAASSSSIPIPPYTNLNLKLPASVADRPLTLSALQRLRRQFVKMHSTGMASGSEIASARDADTRSIRSGAGQAGGGGSGGAVTPAKKPDGAPVDVEEQIARKFVGWLEQTL</sequence>
<dbReference type="InterPro" id="IPR013641">
    <property type="entry name" value="KTI12/PSTK"/>
</dbReference>
<evidence type="ECO:0000256" key="4">
    <source>
        <dbReference type="SAM" id="MobiDB-lite"/>
    </source>
</evidence>
<dbReference type="Proteomes" id="UP001176517">
    <property type="component" value="Unassembled WGS sequence"/>
</dbReference>
<feature type="compositionally biased region" description="Gly residues" evidence="4">
    <location>
        <begin position="328"/>
        <end position="337"/>
    </location>
</feature>
<gene>
    <name evidence="5" type="primary">KTI12</name>
    <name evidence="5" type="ORF">OC846_005287</name>
</gene>
<feature type="region of interest" description="Disordered" evidence="4">
    <location>
        <begin position="307"/>
        <end position="350"/>
    </location>
</feature>
<keyword evidence="6" id="KW-1185">Reference proteome</keyword>
<keyword evidence="2" id="KW-0067">ATP-binding</keyword>
<accession>A0AAN6GM37</accession>
<dbReference type="Pfam" id="PF08433">
    <property type="entry name" value="KTI12"/>
    <property type="match status" value="1"/>
</dbReference>
<dbReference type="PANTHER" id="PTHR12435">
    <property type="match status" value="1"/>
</dbReference>
<dbReference type="EMBL" id="JAPDMZ010000194">
    <property type="protein sequence ID" value="KAK0546393.1"/>
    <property type="molecule type" value="Genomic_DNA"/>
</dbReference>
<feature type="compositionally biased region" description="Low complexity" evidence="4">
    <location>
        <begin position="184"/>
        <end position="202"/>
    </location>
</feature>
<evidence type="ECO:0000256" key="1">
    <source>
        <dbReference type="ARBA" id="ARBA00022741"/>
    </source>
</evidence>
<comment type="caution">
    <text evidence="5">The sequence shown here is derived from an EMBL/GenBank/DDBJ whole genome shotgun (WGS) entry which is preliminary data.</text>
</comment>
<dbReference type="Gene3D" id="3.40.50.300">
    <property type="entry name" value="P-loop containing nucleotide triphosphate hydrolases"/>
    <property type="match status" value="1"/>
</dbReference>
<evidence type="ECO:0000313" key="5">
    <source>
        <dbReference type="EMBL" id="KAK0546393.1"/>
    </source>
</evidence>
<evidence type="ECO:0000256" key="2">
    <source>
        <dbReference type="ARBA" id="ARBA00022840"/>
    </source>
</evidence>
<reference evidence="5" key="1">
    <citation type="journal article" date="2023" name="PhytoFront">
        <title>Draft Genome Resources of Seven Strains of Tilletia horrida, Causal Agent of Kernel Smut of Rice.</title>
        <authorList>
            <person name="Khanal S."/>
            <person name="Antony Babu S."/>
            <person name="Zhou X.G."/>
        </authorList>
    </citation>
    <scope>NUCLEOTIDE SEQUENCE</scope>
    <source>
        <strain evidence="5">TX6</strain>
    </source>
</reference>
<proteinExistence type="inferred from homology"/>
<protein>
    <submittedName>
        <fullName evidence="5">Kti12, chromatin associated</fullName>
    </submittedName>
</protein>
<evidence type="ECO:0000256" key="3">
    <source>
        <dbReference type="ARBA" id="ARBA00025768"/>
    </source>
</evidence>
<evidence type="ECO:0000313" key="6">
    <source>
        <dbReference type="Proteomes" id="UP001176517"/>
    </source>
</evidence>
<dbReference type="AlphaFoldDB" id="A0AAN6GM37"/>
<organism evidence="5 6">
    <name type="scientific">Tilletia horrida</name>
    <dbReference type="NCBI Taxonomy" id="155126"/>
    <lineage>
        <taxon>Eukaryota</taxon>
        <taxon>Fungi</taxon>
        <taxon>Dikarya</taxon>
        <taxon>Basidiomycota</taxon>
        <taxon>Ustilaginomycotina</taxon>
        <taxon>Exobasidiomycetes</taxon>
        <taxon>Tilletiales</taxon>
        <taxon>Tilletiaceae</taxon>
        <taxon>Tilletia</taxon>
    </lineage>
</organism>
<name>A0AAN6GM37_9BASI</name>
<dbReference type="GO" id="GO:0005524">
    <property type="term" value="F:ATP binding"/>
    <property type="evidence" value="ECO:0007669"/>
    <property type="project" value="UniProtKB-KW"/>
</dbReference>
<dbReference type="InterPro" id="IPR027417">
    <property type="entry name" value="P-loop_NTPase"/>
</dbReference>